<evidence type="ECO:0000313" key="3">
    <source>
        <dbReference type="EMBL" id="VTZ80926.1"/>
    </source>
</evidence>
<dbReference type="OrthoDB" id="372649at2759"/>
<evidence type="ECO:0000313" key="2">
    <source>
        <dbReference type="EMBL" id="CDU20168.1"/>
    </source>
</evidence>
<dbReference type="Proteomes" id="UP000072904">
    <property type="component" value="Chromosome 13"/>
</dbReference>
<feature type="compositionally biased region" description="Basic and acidic residues" evidence="1">
    <location>
        <begin position="89"/>
        <end position="98"/>
    </location>
</feature>
<reference evidence="3" key="2">
    <citation type="submission" date="2014-05" db="EMBL/GenBank/DDBJ databases">
        <authorList>
            <person name="Aslett M.A."/>
            <person name="De Silva N."/>
        </authorList>
    </citation>
    <scope>NUCLEOTIDE SEQUENCE</scope>
    <source>
        <strain evidence="3">17X</strain>
    </source>
</reference>
<dbReference type="AlphaFoldDB" id="A0A078KL53"/>
<evidence type="ECO:0000313" key="4">
    <source>
        <dbReference type="Proteomes" id="UP000072874"/>
    </source>
</evidence>
<name>A0A078KL53_PLAYE</name>
<feature type="compositionally biased region" description="Basic residues" evidence="1">
    <location>
        <begin position="117"/>
        <end position="134"/>
    </location>
</feature>
<dbReference type="KEGG" id="pyo:PY17X_1355100"/>
<evidence type="ECO:0000313" key="5">
    <source>
        <dbReference type="Proteomes" id="UP000072904"/>
    </source>
</evidence>
<dbReference type="OMA" id="KHDRYES"/>
<evidence type="ECO:0000256" key="1">
    <source>
        <dbReference type="SAM" id="MobiDB-lite"/>
    </source>
</evidence>
<reference evidence="2" key="3">
    <citation type="submission" date="2014-05" db="EMBL/GenBank/DDBJ databases">
        <authorList>
            <person name="Aslett A.Martin."/>
            <person name="De Silva Nishadi"/>
        </authorList>
    </citation>
    <scope>NUCLEOTIDE SEQUENCE</scope>
    <source>
        <strain evidence="2">YM</strain>
    </source>
</reference>
<feature type="compositionally biased region" description="Basic and acidic residues" evidence="1">
    <location>
        <begin position="184"/>
        <end position="200"/>
    </location>
</feature>
<feature type="region of interest" description="Disordered" evidence="1">
    <location>
        <begin position="163"/>
        <end position="200"/>
    </location>
</feature>
<sequence length="244" mass="28940">MKEHTSKNNIYDSNKQNIEYENISIETDPNLSDVSVSTISNSTGIDSDLYNNVIKDIKRERRIKKYGETNDRERRYSSESDRKHKKKYISKDSSDEKKRTRRRKDRRSSYENERRYKKDRKKRKRTYSRSRSKDRHHENIPQDPFNPLLLAYEKNKTNIHYRKKNGGKENANGGKENTNGGKENTNDRWEHDRYESTSSDEEYKLKHQAYGNSFPHGNITELRENTWKSKAGGVCLMQTEGSMD</sequence>
<protein>
    <submittedName>
        <fullName evidence="3">Uncharacterized protein</fullName>
    </submittedName>
</protein>
<dbReference type="GeneID" id="3801836"/>
<feature type="compositionally biased region" description="Basic and acidic residues" evidence="1">
    <location>
        <begin position="56"/>
        <end position="82"/>
    </location>
</feature>
<accession>A0A078KL53</accession>
<dbReference type="EMBL" id="LM993667">
    <property type="protein sequence ID" value="VTZ80926.1"/>
    <property type="molecule type" value="Genomic_DNA"/>
</dbReference>
<dbReference type="RefSeq" id="XP_022813708.1">
    <property type="nucleotide sequence ID" value="XM_022957264.1"/>
</dbReference>
<dbReference type="VEuPathDB" id="PlasmoDB:PY17X_1355100"/>
<proteinExistence type="predicted"/>
<reference evidence="3" key="4">
    <citation type="submission" date="2019-05" db="EMBL/GenBank/DDBJ databases">
        <authorList>
            <consortium name="Pathogen Informatics"/>
        </authorList>
    </citation>
    <scope>NUCLEOTIDE SEQUENCE</scope>
    <source>
        <strain evidence="3">17X</strain>
    </source>
</reference>
<dbReference type="Proteomes" id="UP000072874">
    <property type="component" value="Chromosome 13"/>
</dbReference>
<organism evidence="3 4">
    <name type="scientific">Plasmodium yoelii</name>
    <dbReference type="NCBI Taxonomy" id="5861"/>
    <lineage>
        <taxon>Eukaryota</taxon>
        <taxon>Sar</taxon>
        <taxon>Alveolata</taxon>
        <taxon>Apicomplexa</taxon>
        <taxon>Aconoidasida</taxon>
        <taxon>Haemosporida</taxon>
        <taxon>Plasmodiidae</taxon>
        <taxon>Plasmodium</taxon>
        <taxon>Plasmodium (Vinckeia)</taxon>
    </lineage>
</organism>
<feature type="region of interest" description="Disordered" evidence="1">
    <location>
        <begin position="56"/>
        <end position="148"/>
    </location>
</feature>
<feature type="compositionally biased region" description="Low complexity" evidence="1">
    <location>
        <begin position="168"/>
        <end position="183"/>
    </location>
</feature>
<reference evidence="4 5" key="1">
    <citation type="journal article" date="2014" name="BMC Biol.">
        <title>A comprehensive evaluation of rodent malaria parasite genomes and gene expression.</title>
        <authorList>
            <person name="Otto T.D."/>
            <person name="Bohme U."/>
            <person name="Jackson A.P."/>
            <person name="Hunt M."/>
            <person name="Franke-Fayard B."/>
            <person name="Hoeijmakers W.A."/>
            <person name="Religa A.A."/>
            <person name="Robertson L."/>
            <person name="Sanders M."/>
            <person name="Ogun S.A."/>
            <person name="Cunningham D."/>
            <person name="Erhart A."/>
            <person name="Billker O."/>
            <person name="Khan S.M."/>
            <person name="Stunnenberg H.G."/>
            <person name="Langhorne J."/>
            <person name="Holder A.A."/>
            <person name="Waters A.P."/>
            <person name="Newbold C.I."/>
            <person name="Pain A."/>
            <person name="Berriman M."/>
            <person name="Janse C.J."/>
        </authorList>
    </citation>
    <scope>NUCLEOTIDE SEQUENCE [LARGE SCALE GENOMIC DNA]</scope>
    <source>
        <strain evidence="3 4">17X</strain>
        <strain evidence="2 5">YM</strain>
    </source>
</reference>
<dbReference type="VEuPathDB" id="PlasmoDB:PY01506"/>
<gene>
    <name evidence="3" type="ORF">PY17X_1355100</name>
    <name evidence="2" type="ORF">PYYM_1351800</name>
</gene>
<dbReference type="EMBL" id="LK934641">
    <property type="protein sequence ID" value="CDU20168.1"/>
    <property type="molecule type" value="Genomic_DNA"/>
</dbReference>
<dbReference type="VEuPathDB" id="PlasmoDB:Py17XNL_001303396"/>
<dbReference type="VEuPathDB" id="PlasmoDB:PYYM_1351800"/>
<feature type="compositionally biased region" description="Basic and acidic residues" evidence="1">
    <location>
        <begin position="107"/>
        <end position="116"/>
    </location>
</feature>